<dbReference type="Proteomes" id="UP001549077">
    <property type="component" value="Unassembled WGS sequence"/>
</dbReference>
<feature type="domain" description="Tripartite ATP-independent periplasmic transporters DctQ component" evidence="10">
    <location>
        <begin position="30"/>
        <end position="157"/>
    </location>
</feature>
<protein>
    <recommendedName>
        <fullName evidence="9">TRAP transporter small permease protein</fullName>
    </recommendedName>
</protein>
<evidence type="ECO:0000313" key="11">
    <source>
        <dbReference type="EMBL" id="MET3757682.1"/>
    </source>
</evidence>
<evidence type="ECO:0000256" key="6">
    <source>
        <dbReference type="ARBA" id="ARBA00022989"/>
    </source>
</evidence>
<keyword evidence="6 9" id="KW-1133">Transmembrane helix</keyword>
<dbReference type="PANTHER" id="PTHR35011">
    <property type="entry name" value="2,3-DIKETO-L-GULONATE TRAP TRANSPORTER SMALL PERMEASE PROTEIN YIAM"/>
    <property type="match status" value="1"/>
</dbReference>
<keyword evidence="5 9" id="KW-0812">Transmembrane</keyword>
<dbReference type="RefSeq" id="WP_168297966.1">
    <property type="nucleotide sequence ID" value="NZ_CP071605.1"/>
</dbReference>
<feature type="transmembrane region" description="Helical" evidence="9">
    <location>
        <begin position="134"/>
        <end position="157"/>
    </location>
</feature>
<gene>
    <name evidence="11" type="ORF">ABID08_005063</name>
</gene>
<keyword evidence="7 9" id="KW-0472">Membrane</keyword>
<dbReference type="PANTHER" id="PTHR35011:SF10">
    <property type="entry name" value="TRAP TRANSPORTER SMALL PERMEASE PROTEIN"/>
    <property type="match status" value="1"/>
</dbReference>
<keyword evidence="3" id="KW-1003">Cell membrane</keyword>
<comment type="function">
    <text evidence="9">Part of the tripartite ATP-independent periplasmic (TRAP) transport system.</text>
</comment>
<comment type="subunit">
    <text evidence="9">The complex comprises the extracytoplasmic solute receptor protein and the two transmembrane proteins.</text>
</comment>
<feature type="transmembrane region" description="Helical" evidence="9">
    <location>
        <begin position="18"/>
        <end position="44"/>
    </location>
</feature>
<feature type="transmembrane region" description="Helical" evidence="9">
    <location>
        <begin position="93"/>
        <end position="114"/>
    </location>
</feature>
<comment type="subcellular location">
    <subcellularLocation>
        <location evidence="1 9">Cell inner membrane</location>
        <topology evidence="1 9">Multi-pass membrane protein</topology>
    </subcellularLocation>
</comment>
<dbReference type="InterPro" id="IPR055348">
    <property type="entry name" value="DctQ"/>
</dbReference>
<evidence type="ECO:0000259" key="10">
    <source>
        <dbReference type="Pfam" id="PF04290"/>
    </source>
</evidence>
<evidence type="ECO:0000256" key="7">
    <source>
        <dbReference type="ARBA" id="ARBA00023136"/>
    </source>
</evidence>
<evidence type="ECO:0000256" key="9">
    <source>
        <dbReference type="RuleBase" id="RU369079"/>
    </source>
</evidence>
<evidence type="ECO:0000256" key="4">
    <source>
        <dbReference type="ARBA" id="ARBA00022519"/>
    </source>
</evidence>
<keyword evidence="2 9" id="KW-0813">Transport</keyword>
<dbReference type="GeneID" id="91150868"/>
<evidence type="ECO:0000256" key="3">
    <source>
        <dbReference type="ARBA" id="ARBA00022475"/>
    </source>
</evidence>
<reference evidence="11 12" key="1">
    <citation type="submission" date="2024-06" db="EMBL/GenBank/DDBJ databases">
        <title>Genomic Encyclopedia of Type Strains, Phase IV (KMG-IV): sequencing the most valuable type-strain genomes for metagenomic binning, comparative biology and taxonomic classification.</title>
        <authorList>
            <person name="Goeker M."/>
        </authorList>
    </citation>
    <scope>NUCLEOTIDE SEQUENCE [LARGE SCALE GENOMIC DNA]</scope>
    <source>
        <strain evidence="11 12">DSM 29288</strain>
    </source>
</reference>
<evidence type="ECO:0000313" key="12">
    <source>
        <dbReference type="Proteomes" id="UP001549077"/>
    </source>
</evidence>
<evidence type="ECO:0000256" key="1">
    <source>
        <dbReference type="ARBA" id="ARBA00004429"/>
    </source>
</evidence>
<comment type="caution">
    <text evidence="11">The sequence shown here is derived from an EMBL/GenBank/DDBJ whole genome shotgun (WGS) entry which is preliminary data.</text>
</comment>
<proteinExistence type="inferred from homology"/>
<dbReference type="InterPro" id="IPR007387">
    <property type="entry name" value="TRAP_DctQ"/>
</dbReference>
<keyword evidence="12" id="KW-1185">Reference proteome</keyword>
<dbReference type="EMBL" id="JBEPMY010000019">
    <property type="protein sequence ID" value="MET3757682.1"/>
    <property type="molecule type" value="Genomic_DNA"/>
</dbReference>
<evidence type="ECO:0000256" key="2">
    <source>
        <dbReference type="ARBA" id="ARBA00022448"/>
    </source>
</evidence>
<keyword evidence="4 9" id="KW-0997">Cell inner membrane</keyword>
<dbReference type="Pfam" id="PF04290">
    <property type="entry name" value="DctQ"/>
    <property type="match status" value="1"/>
</dbReference>
<sequence length="173" mass="19039">MSVSSAGFSRLLERYFRLLLVIPILALVAMMLITVADVFMRYVFNAPIRGVYDTIEISLLISIYFALPAVILEGHQIVIDLIDGIVPERLVRVMKSVAAIAAVVVLCFMFWSMLKPARNAYDFGDIKLELNFPVWIIWTFALFGLFNSIIAAIAVLFGTGSADGGSLDSEGAL</sequence>
<name>A0ABV2MQ63_9HYPH</name>
<comment type="similarity">
    <text evidence="8 9">Belongs to the TRAP transporter small permease family.</text>
</comment>
<evidence type="ECO:0000256" key="8">
    <source>
        <dbReference type="ARBA" id="ARBA00038436"/>
    </source>
</evidence>
<accession>A0ABV2MQ63</accession>
<feature type="transmembrane region" description="Helical" evidence="9">
    <location>
        <begin position="50"/>
        <end position="72"/>
    </location>
</feature>
<organism evidence="11 12">
    <name type="scientific">Rhizobium binae</name>
    <dbReference type="NCBI Taxonomy" id="1138190"/>
    <lineage>
        <taxon>Bacteria</taxon>
        <taxon>Pseudomonadati</taxon>
        <taxon>Pseudomonadota</taxon>
        <taxon>Alphaproteobacteria</taxon>
        <taxon>Hyphomicrobiales</taxon>
        <taxon>Rhizobiaceae</taxon>
        <taxon>Rhizobium/Agrobacterium group</taxon>
        <taxon>Rhizobium</taxon>
    </lineage>
</organism>
<evidence type="ECO:0000256" key="5">
    <source>
        <dbReference type="ARBA" id="ARBA00022692"/>
    </source>
</evidence>